<evidence type="ECO:0000256" key="1">
    <source>
        <dbReference type="ARBA" id="ARBA00004141"/>
    </source>
</evidence>
<feature type="compositionally biased region" description="Basic and acidic residues" evidence="5">
    <location>
        <begin position="428"/>
        <end position="446"/>
    </location>
</feature>
<feature type="transmembrane region" description="Helical" evidence="6">
    <location>
        <begin position="159"/>
        <end position="181"/>
    </location>
</feature>
<feature type="compositionally biased region" description="Low complexity" evidence="5">
    <location>
        <begin position="357"/>
        <end position="377"/>
    </location>
</feature>
<evidence type="ECO:0000313" key="9">
    <source>
        <dbReference type="Proteomes" id="UP000553035"/>
    </source>
</evidence>
<gene>
    <name evidence="8" type="ORF">GGI52_003939</name>
</gene>
<reference evidence="8 9" key="1">
    <citation type="submission" date="2020-07" db="EMBL/GenBank/DDBJ databases">
        <title>Exploring microbial biodiversity for novel pathways involved in the catabolism of aromatic compounds derived from lignin.</title>
        <authorList>
            <person name="Elkins J."/>
        </authorList>
    </citation>
    <scope>NUCLEOTIDE SEQUENCE [LARGE SCALE GENOMIC DNA]</scope>
    <source>
        <strain evidence="8 9">VanB</strain>
    </source>
</reference>
<feature type="transmembrane region" description="Helical" evidence="6">
    <location>
        <begin position="6"/>
        <end position="28"/>
    </location>
</feature>
<feature type="transmembrane region" description="Helical" evidence="6">
    <location>
        <begin position="579"/>
        <end position="596"/>
    </location>
</feature>
<evidence type="ECO:0000256" key="5">
    <source>
        <dbReference type="SAM" id="MobiDB-lite"/>
    </source>
</evidence>
<feature type="transmembrane region" description="Helical" evidence="6">
    <location>
        <begin position="35"/>
        <end position="60"/>
    </location>
</feature>
<feature type="transmembrane region" description="Helical" evidence="6">
    <location>
        <begin position="516"/>
        <end position="542"/>
    </location>
</feature>
<feature type="transmembrane region" description="Helical" evidence="6">
    <location>
        <begin position="273"/>
        <end position="291"/>
    </location>
</feature>
<evidence type="ECO:0000256" key="4">
    <source>
        <dbReference type="ARBA" id="ARBA00023136"/>
    </source>
</evidence>
<organism evidence="8 9">
    <name type="scientific">Pseudomonas moraviensis</name>
    <dbReference type="NCBI Taxonomy" id="321662"/>
    <lineage>
        <taxon>Bacteria</taxon>
        <taxon>Pseudomonadati</taxon>
        <taxon>Pseudomonadota</taxon>
        <taxon>Gammaproteobacteria</taxon>
        <taxon>Pseudomonadales</taxon>
        <taxon>Pseudomonadaceae</taxon>
        <taxon>Pseudomonas</taxon>
    </lineage>
</organism>
<keyword evidence="4 6" id="KW-0472">Membrane</keyword>
<feature type="domain" description="O-antigen ligase-related" evidence="7">
    <location>
        <begin position="460"/>
        <end position="532"/>
    </location>
</feature>
<evidence type="ECO:0000256" key="2">
    <source>
        <dbReference type="ARBA" id="ARBA00022692"/>
    </source>
</evidence>
<dbReference type="RefSeq" id="WP_179694291.1">
    <property type="nucleotide sequence ID" value="NZ_JACCAT010000001.1"/>
</dbReference>
<dbReference type="Pfam" id="PF04932">
    <property type="entry name" value="Wzy_C"/>
    <property type="match status" value="1"/>
</dbReference>
<keyword evidence="3 6" id="KW-1133">Transmembrane helix</keyword>
<dbReference type="PANTHER" id="PTHR37422">
    <property type="entry name" value="TEICHURONIC ACID BIOSYNTHESIS PROTEIN TUAE"/>
    <property type="match status" value="1"/>
</dbReference>
<feature type="transmembrane region" description="Helical" evidence="6">
    <location>
        <begin position="554"/>
        <end position="573"/>
    </location>
</feature>
<name>A0A7Z0AV16_9PSED</name>
<feature type="compositionally biased region" description="Basic and acidic residues" evidence="5">
    <location>
        <begin position="378"/>
        <end position="398"/>
    </location>
</feature>
<protein>
    <submittedName>
        <fullName evidence="8">Putative membrane protein</fullName>
    </submittedName>
</protein>
<dbReference type="GO" id="GO:0016020">
    <property type="term" value="C:membrane"/>
    <property type="evidence" value="ECO:0007669"/>
    <property type="project" value="UniProtKB-SubCell"/>
</dbReference>
<evidence type="ECO:0000313" key="8">
    <source>
        <dbReference type="EMBL" id="NYH10896.1"/>
    </source>
</evidence>
<dbReference type="InterPro" id="IPR051533">
    <property type="entry name" value="WaaL-like"/>
</dbReference>
<evidence type="ECO:0000256" key="6">
    <source>
        <dbReference type="SAM" id="Phobius"/>
    </source>
</evidence>
<evidence type="ECO:0000256" key="3">
    <source>
        <dbReference type="ARBA" id="ARBA00022989"/>
    </source>
</evidence>
<comment type="caution">
    <text evidence="8">The sequence shown here is derived from an EMBL/GenBank/DDBJ whole genome shotgun (WGS) entry which is preliminary data.</text>
</comment>
<accession>A0A7Z0AV16</accession>
<sequence length="617" mass="67307">MKNVKNALAISIAAFSSICLIQESGLFFDVGIAGIVSLIIMAVFSPWLGLLALFPLVLSIPPAPTSIGLPELSFIALLGVVSLGSLLQIFRSDSRSSTLKICSLALLSGFVLLSINLFIATSNNILLVDWIRGAIPFIFIYMFLPIGVLIGDDENKIKWVGASVGTLVLMLASYIIFYYFYYDVWKPYWIITTDAGVIKISEAAALDNLNAVGPMRDRITMLVAQATDALLPVGLVAGVILATLSRRAIIAGIGSVMALLCLLAILITFTRSMLLSPLLVLFLFALLMFFRKEQRLKLSLIFGTLATCSLMFIFATGMQDIWIGRISQLIAIQSVKMHQEAPEAPVASSSDESDKMATTAEAVQPAAPAIIPTATVTKKPDDAHSSARTDKVAADKVATKHVPAKPVEKTQATPKKPAENNKATPTKPVEKVKAVPTESPKEEPKASEPAVATDEPPAKEVKDFNISSRMEEYKIAWDMFLSHPILGNGLGIKHQMSWETTDGVFLTKQVGYVHNWIFYMLMVGGLAGFIIYSLVLVSPVLYKSASIKTEPMHWTLIRACILTMALYATFFAVFRLITFNLLIAVAWGIVFSQILASRQKVRSTVAEEETPSLLLQR</sequence>
<feature type="transmembrane region" description="Helical" evidence="6">
    <location>
        <begin position="298"/>
        <end position="318"/>
    </location>
</feature>
<dbReference type="EMBL" id="JACCAT010000001">
    <property type="protein sequence ID" value="NYH10896.1"/>
    <property type="molecule type" value="Genomic_DNA"/>
</dbReference>
<comment type="subcellular location">
    <subcellularLocation>
        <location evidence="1">Membrane</location>
        <topology evidence="1">Multi-pass membrane protein</topology>
    </subcellularLocation>
</comment>
<feature type="region of interest" description="Disordered" evidence="5">
    <location>
        <begin position="342"/>
        <end position="457"/>
    </location>
</feature>
<keyword evidence="2 6" id="KW-0812">Transmembrane</keyword>
<feature type="transmembrane region" description="Helical" evidence="6">
    <location>
        <begin position="102"/>
        <end position="121"/>
    </location>
</feature>
<dbReference type="AlphaFoldDB" id="A0A7Z0AV16"/>
<dbReference type="InterPro" id="IPR007016">
    <property type="entry name" value="O-antigen_ligase-rel_domated"/>
</dbReference>
<feature type="transmembrane region" description="Helical" evidence="6">
    <location>
        <begin position="219"/>
        <end position="241"/>
    </location>
</feature>
<dbReference type="Proteomes" id="UP000553035">
    <property type="component" value="Unassembled WGS sequence"/>
</dbReference>
<dbReference type="PANTHER" id="PTHR37422:SF13">
    <property type="entry name" value="LIPOPOLYSACCHARIDE BIOSYNTHESIS PROTEIN PA4999-RELATED"/>
    <property type="match status" value="1"/>
</dbReference>
<evidence type="ECO:0000259" key="7">
    <source>
        <dbReference type="Pfam" id="PF04932"/>
    </source>
</evidence>
<proteinExistence type="predicted"/>
<feature type="transmembrane region" description="Helical" evidence="6">
    <location>
        <begin position="248"/>
        <end position="267"/>
    </location>
</feature>
<feature type="transmembrane region" description="Helical" evidence="6">
    <location>
        <begin position="133"/>
        <end position="152"/>
    </location>
</feature>
<feature type="transmembrane region" description="Helical" evidence="6">
    <location>
        <begin position="72"/>
        <end position="90"/>
    </location>
</feature>